<dbReference type="RefSeq" id="XP_024703324.1">
    <property type="nucleotide sequence ID" value="XM_024849431.1"/>
</dbReference>
<comment type="caution">
    <text evidence="1">The sequence shown here is derived from an EMBL/GenBank/DDBJ whole genome shotgun (WGS) entry which is preliminary data.</text>
</comment>
<dbReference type="GeneID" id="36557130"/>
<reference evidence="1 2" key="1">
    <citation type="submission" date="2016-12" db="EMBL/GenBank/DDBJ databases">
        <title>The genomes of Aspergillus section Nigri reveals drivers in fungal speciation.</title>
        <authorList>
            <consortium name="DOE Joint Genome Institute"/>
            <person name="Vesth T.C."/>
            <person name="Nybo J."/>
            <person name="Theobald S."/>
            <person name="Brandl J."/>
            <person name="Frisvad J.C."/>
            <person name="Nielsen K.F."/>
            <person name="Lyhne E.K."/>
            <person name="Kogle M.E."/>
            <person name="Kuo A."/>
            <person name="Riley R."/>
            <person name="Clum A."/>
            <person name="Nolan M."/>
            <person name="Lipzen A."/>
            <person name="Salamov A."/>
            <person name="Henrissat B."/>
            <person name="Wiebenga A."/>
            <person name="De Vries R.P."/>
            <person name="Grigoriev I.V."/>
            <person name="Mortensen U.H."/>
            <person name="Andersen M.R."/>
            <person name="Baker S.E."/>
        </authorList>
    </citation>
    <scope>NUCLEOTIDE SEQUENCE [LARGE SCALE GENOMIC DNA]</scope>
    <source>
        <strain evidence="1 2">IBT 23096</strain>
    </source>
</reference>
<dbReference type="AlphaFoldDB" id="A0A2I2G565"/>
<keyword evidence="2" id="KW-1185">Reference proteome</keyword>
<proteinExistence type="predicted"/>
<evidence type="ECO:0000313" key="2">
    <source>
        <dbReference type="Proteomes" id="UP000234275"/>
    </source>
</evidence>
<name>A0A2I2G565_9EURO</name>
<dbReference type="EMBL" id="MSFO01000005">
    <property type="protein sequence ID" value="PLB48022.1"/>
    <property type="molecule type" value="Genomic_DNA"/>
</dbReference>
<accession>A0A2I2G565</accession>
<dbReference type="Proteomes" id="UP000234275">
    <property type="component" value="Unassembled WGS sequence"/>
</dbReference>
<sequence>MAQEGNWACASSICLSPPPNVVACKGVRQGWLLVGLMISSGRALVRILLRTWFQG</sequence>
<gene>
    <name evidence="1" type="ORF">P170DRAFT_437730</name>
</gene>
<evidence type="ECO:0000313" key="1">
    <source>
        <dbReference type="EMBL" id="PLB48022.1"/>
    </source>
</evidence>
<protein>
    <submittedName>
        <fullName evidence="1">Uncharacterized protein</fullName>
    </submittedName>
</protein>
<organism evidence="1 2">
    <name type="scientific">Aspergillus steynii IBT 23096</name>
    <dbReference type="NCBI Taxonomy" id="1392250"/>
    <lineage>
        <taxon>Eukaryota</taxon>
        <taxon>Fungi</taxon>
        <taxon>Dikarya</taxon>
        <taxon>Ascomycota</taxon>
        <taxon>Pezizomycotina</taxon>
        <taxon>Eurotiomycetes</taxon>
        <taxon>Eurotiomycetidae</taxon>
        <taxon>Eurotiales</taxon>
        <taxon>Aspergillaceae</taxon>
        <taxon>Aspergillus</taxon>
        <taxon>Aspergillus subgen. Circumdati</taxon>
    </lineage>
</organism>
<dbReference type="VEuPathDB" id="FungiDB:P170DRAFT_437730"/>